<gene>
    <name evidence="1" type="ORF">EAI_12268</name>
</gene>
<organism evidence="2">
    <name type="scientific">Harpegnathos saltator</name>
    <name type="common">Jerdon's jumping ant</name>
    <dbReference type="NCBI Taxonomy" id="610380"/>
    <lineage>
        <taxon>Eukaryota</taxon>
        <taxon>Metazoa</taxon>
        <taxon>Ecdysozoa</taxon>
        <taxon>Arthropoda</taxon>
        <taxon>Hexapoda</taxon>
        <taxon>Insecta</taxon>
        <taxon>Pterygota</taxon>
        <taxon>Neoptera</taxon>
        <taxon>Endopterygota</taxon>
        <taxon>Hymenoptera</taxon>
        <taxon>Apocrita</taxon>
        <taxon>Aculeata</taxon>
        <taxon>Formicoidea</taxon>
        <taxon>Formicidae</taxon>
        <taxon>Ponerinae</taxon>
        <taxon>Ponerini</taxon>
        <taxon>Harpegnathos</taxon>
    </lineage>
</organism>
<evidence type="ECO:0008006" key="3">
    <source>
        <dbReference type="Google" id="ProtNLM"/>
    </source>
</evidence>
<dbReference type="InterPro" id="IPR036397">
    <property type="entry name" value="RNaseH_sf"/>
</dbReference>
<evidence type="ECO:0000313" key="1">
    <source>
        <dbReference type="EMBL" id="EFN86712.1"/>
    </source>
</evidence>
<dbReference type="AlphaFoldDB" id="E2BC85"/>
<dbReference type="Gene3D" id="3.30.420.10">
    <property type="entry name" value="Ribonuclease H-like superfamily/Ribonuclease H"/>
    <property type="match status" value="1"/>
</dbReference>
<name>E2BC85_HARSA</name>
<dbReference type="GO" id="GO:0003676">
    <property type="term" value="F:nucleic acid binding"/>
    <property type="evidence" value="ECO:0007669"/>
    <property type="project" value="InterPro"/>
</dbReference>
<proteinExistence type="predicted"/>
<dbReference type="Proteomes" id="UP000008237">
    <property type="component" value="Unassembled WGS sequence"/>
</dbReference>
<dbReference type="EMBL" id="GL447256">
    <property type="protein sequence ID" value="EFN86712.1"/>
    <property type="molecule type" value="Genomic_DNA"/>
</dbReference>
<feature type="non-terminal residue" evidence="1">
    <location>
        <position position="57"/>
    </location>
</feature>
<feature type="non-terminal residue" evidence="1">
    <location>
        <position position="1"/>
    </location>
</feature>
<dbReference type="InParanoid" id="E2BC85"/>
<evidence type="ECO:0000313" key="2">
    <source>
        <dbReference type="Proteomes" id="UP000008237"/>
    </source>
</evidence>
<sequence>LFRSMQNHLSAQHFSSLEDIKKCLDSRIKDESFLRRGIRLLLERWEKVVANDGQYFE</sequence>
<reference evidence="1 2" key="1">
    <citation type="journal article" date="2010" name="Science">
        <title>Genomic comparison of the ants Camponotus floridanus and Harpegnathos saltator.</title>
        <authorList>
            <person name="Bonasio R."/>
            <person name="Zhang G."/>
            <person name="Ye C."/>
            <person name="Mutti N.S."/>
            <person name="Fang X."/>
            <person name="Qin N."/>
            <person name="Donahue G."/>
            <person name="Yang P."/>
            <person name="Li Q."/>
            <person name="Li C."/>
            <person name="Zhang P."/>
            <person name="Huang Z."/>
            <person name="Berger S.L."/>
            <person name="Reinberg D."/>
            <person name="Wang J."/>
            <person name="Liebig J."/>
        </authorList>
    </citation>
    <scope>NUCLEOTIDE SEQUENCE [LARGE SCALE GENOMIC DNA]</scope>
    <source>
        <strain evidence="1 2">R22 G/1</strain>
    </source>
</reference>
<accession>E2BC85</accession>
<protein>
    <recommendedName>
        <fullName evidence="3">Histone-lysine N-methyltransferase SETMAR</fullName>
    </recommendedName>
</protein>
<keyword evidence="2" id="KW-1185">Reference proteome</keyword>